<dbReference type="OrthoDB" id="19261at2759"/>
<dbReference type="GO" id="GO:0000149">
    <property type="term" value="F:SNARE binding"/>
    <property type="evidence" value="ECO:0007669"/>
    <property type="project" value="TreeGrafter"/>
</dbReference>
<gene>
    <name evidence="11" type="ORF">KFE25_008700</name>
</gene>
<accession>A0A8J5XTK4</accession>
<evidence type="ECO:0000256" key="4">
    <source>
        <dbReference type="ARBA" id="ARBA00022692"/>
    </source>
</evidence>
<dbReference type="GO" id="GO:0031201">
    <property type="term" value="C:SNARE complex"/>
    <property type="evidence" value="ECO:0007669"/>
    <property type="project" value="TreeGrafter"/>
</dbReference>
<evidence type="ECO:0000313" key="11">
    <source>
        <dbReference type="EMBL" id="KAG8470279.1"/>
    </source>
</evidence>
<keyword evidence="3" id="KW-0813">Transport</keyword>
<dbReference type="Pfam" id="PF05008">
    <property type="entry name" value="V-SNARE"/>
    <property type="match status" value="1"/>
</dbReference>
<dbReference type="Proteomes" id="UP000751190">
    <property type="component" value="Unassembled WGS sequence"/>
</dbReference>
<evidence type="ECO:0000256" key="3">
    <source>
        <dbReference type="ARBA" id="ARBA00022448"/>
    </source>
</evidence>
<dbReference type="OMA" id="CEINEMQ"/>
<dbReference type="SUPFAM" id="SSF47661">
    <property type="entry name" value="t-snare proteins"/>
    <property type="match status" value="1"/>
</dbReference>
<organism evidence="11 12">
    <name type="scientific">Diacronema lutheri</name>
    <name type="common">Unicellular marine alga</name>
    <name type="synonym">Monochrysis lutheri</name>
    <dbReference type="NCBI Taxonomy" id="2081491"/>
    <lineage>
        <taxon>Eukaryota</taxon>
        <taxon>Haptista</taxon>
        <taxon>Haptophyta</taxon>
        <taxon>Pavlovophyceae</taxon>
        <taxon>Pavlovales</taxon>
        <taxon>Pavlovaceae</taxon>
        <taxon>Diacronema</taxon>
    </lineage>
</organism>
<dbReference type="GO" id="GO:0006886">
    <property type="term" value="P:intracellular protein transport"/>
    <property type="evidence" value="ECO:0007669"/>
    <property type="project" value="InterPro"/>
</dbReference>
<evidence type="ECO:0000256" key="7">
    <source>
        <dbReference type="ARBA" id="ARBA00023054"/>
    </source>
</evidence>
<evidence type="ECO:0000256" key="6">
    <source>
        <dbReference type="ARBA" id="ARBA00022989"/>
    </source>
</evidence>
<dbReference type="Gene3D" id="1.20.5.110">
    <property type="match status" value="1"/>
</dbReference>
<dbReference type="EMBL" id="JAGTXO010000001">
    <property type="protein sequence ID" value="KAG8470279.1"/>
    <property type="molecule type" value="Genomic_DNA"/>
</dbReference>
<evidence type="ECO:0000256" key="9">
    <source>
        <dbReference type="SAM" id="Phobius"/>
    </source>
</evidence>
<dbReference type="GO" id="GO:0005484">
    <property type="term" value="F:SNAP receptor activity"/>
    <property type="evidence" value="ECO:0007669"/>
    <property type="project" value="TreeGrafter"/>
</dbReference>
<dbReference type="AlphaFoldDB" id="A0A8J5XTK4"/>
<keyword evidence="4 9" id="KW-0812">Transmembrane</keyword>
<proteinExistence type="inferred from homology"/>
<evidence type="ECO:0000256" key="8">
    <source>
        <dbReference type="ARBA" id="ARBA00023136"/>
    </source>
</evidence>
<keyword evidence="5" id="KW-0653">Protein transport</keyword>
<dbReference type="GO" id="GO:0005789">
    <property type="term" value="C:endoplasmic reticulum membrane"/>
    <property type="evidence" value="ECO:0007669"/>
    <property type="project" value="TreeGrafter"/>
</dbReference>
<keyword evidence="6 9" id="KW-1133">Transmembrane helix</keyword>
<comment type="similarity">
    <text evidence="2">Belongs to the VTI1 family.</text>
</comment>
<keyword evidence="8 9" id="KW-0472">Membrane</keyword>
<dbReference type="PANTHER" id="PTHR21230:SF79">
    <property type="entry name" value="T-SNARE COILED-COIL HOMOLOGY DOMAIN-CONTAINING PROTEIN"/>
    <property type="match status" value="1"/>
</dbReference>
<feature type="transmembrane region" description="Helical" evidence="9">
    <location>
        <begin position="215"/>
        <end position="235"/>
    </location>
</feature>
<evidence type="ECO:0000256" key="1">
    <source>
        <dbReference type="ARBA" id="ARBA00004211"/>
    </source>
</evidence>
<evidence type="ECO:0000259" key="10">
    <source>
        <dbReference type="PROSITE" id="PS50192"/>
    </source>
</evidence>
<sequence length="254" mass="28298">MFGVGASMFGGGGQPSTRGYAEMLEDISSYEADLVSVEKDIRTSFDAVHHLEGDARGEKLRHIASRLYHAKQLLQTLRLEVVETPTESRAEWQAIVAQHAASLHRYDNLLGALQNDGRWQDMLGGRTADADTLTPAQLIQQAAQVQVQSVESLGRSKQMVHNAREVGTFTADQLRRQTEQMQHVDSDIKDMRFHFAAATRQIQNVRRQVETDKCLAAMLLFIVLGIVVIIVYKTFNPNSKLNTPKGLQPPIGYA</sequence>
<name>A0A8J5XTK4_DIALT</name>
<dbReference type="InterPro" id="IPR000727">
    <property type="entry name" value="T_SNARE_dom"/>
</dbReference>
<dbReference type="InterPro" id="IPR007705">
    <property type="entry name" value="Vesicle_trsprt_v-SNARE_N"/>
</dbReference>
<reference evidence="11" key="1">
    <citation type="submission" date="2021-05" db="EMBL/GenBank/DDBJ databases">
        <title>The genome of the haptophyte Pavlova lutheri (Diacronema luteri, Pavlovales) - a model for lipid biosynthesis in eukaryotic algae.</title>
        <authorList>
            <person name="Hulatt C.J."/>
            <person name="Posewitz M.C."/>
        </authorList>
    </citation>
    <scope>NUCLEOTIDE SEQUENCE</scope>
    <source>
        <strain evidence="11">NIVA-4/92</strain>
    </source>
</reference>
<dbReference type="Gene3D" id="1.20.58.400">
    <property type="entry name" value="t-snare proteins"/>
    <property type="match status" value="1"/>
</dbReference>
<dbReference type="GO" id="GO:0006906">
    <property type="term" value="P:vesicle fusion"/>
    <property type="evidence" value="ECO:0007669"/>
    <property type="project" value="TreeGrafter"/>
</dbReference>
<comment type="subcellular location">
    <subcellularLocation>
        <location evidence="1">Membrane</location>
        <topology evidence="1">Single-pass type IV membrane protein</topology>
    </subcellularLocation>
</comment>
<protein>
    <recommendedName>
        <fullName evidence="10">t-SNARE coiled-coil homology domain-containing protein</fullName>
    </recommendedName>
</protein>
<dbReference type="InterPro" id="IPR038407">
    <property type="entry name" value="v-SNARE_N_sf"/>
</dbReference>
<dbReference type="PANTHER" id="PTHR21230">
    <property type="entry name" value="VESICLE TRANSPORT V-SNARE PROTEIN VTI1-RELATED"/>
    <property type="match status" value="1"/>
</dbReference>
<dbReference type="InterPro" id="IPR010989">
    <property type="entry name" value="SNARE"/>
</dbReference>
<dbReference type="GO" id="GO:0012507">
    <property type="term" value="C:ER to Golgi transport vesicle membrane"/>
    <property type="evidence" value="ECO:0007669"/>
    <property type="project" value="TreeGrafter"/>
</dbReference>
<dbReference type="GO" id="GO:0031902">
    <property type="term" value="C:late endosome membrane"/>
    <property type="evidence" value="ECO:0007669"/>
    <property type="project" value="TreeGrafter"/>
</dbReference>
<keyword evidence="7" id="KW-0175">Coiled coil</keyword>
<feature type="domain" description="T-SNARE coiled-coil homology" evidence="10">
    <location>
        <begin position="143"/>
        <end position="205"/>
    </location>
</feature>
<evidence type="ECO:0000256" key="5">
    <source>
        <dbReference type="ARBA" id="ARBA00022927"/>
    </source>
</evidence>
<dbReference type="GO" id="GO:0005794">
    <property type="term" value="C:Golgi apparatus"/>
    <property type="evidence" value="ECO:0007669"/>
    <property type="project" value="TreeGrafter"/>
</dbReference>
<evidence type="ECO:0000256" key="2">
    <source>
        <dbReference type="ARBA" id="ARBA00006108"/>
    </source>
</evidence>
<keyword evidence="12" id="KW-1185">Reference proteome</keyword>
<dbReference type="SUPFAM" id="SSF58038">
    <property type="entry name" value="SNARE fusion complex"/>
    <property type="match status" value="1"/>
</dbReference>
<comment type="caution">
    <text evidence="11">The sequence shown here is derived from an EMBL/GenBank/DDBJ whole genome shotgun (WGS) entry which is preliminary data.</text>
</comment>
<dbReference type="PROSITE" id="PS50192">
    <property type="entry name" value="T_SNARE"/>
    <property type="match status" value="1"/>
</dbReference>
<evidence type="ECO:0000313" key="12">
    <source>
        <dbReference type="Proteomes" id="UP000751190"/>
    </source>
</evidence>